<reference evidence="1 2" key="1">
    <citation type="journal article" date="2013" name="BMC Microbiol.">
        <title>Identification of the type II cytochrome c maturation pathway in anammox bacteria by comparative genomics.</title>
        <authorList>
            <person name="Ferousi C."/>
            <person name="Speth D.R."/>
            <person name="Reimann J."/>
            <person name="Op den Camp H.J."/>
            <person name="Allen J.W."/>
            <person name="Keltjens J.T."/>
            <person name="Jetten M.S."/>
        </authorList>
    </citation>
    <scope>NUCLEOTIDE SEQUENCE [LARGE SCALE GENOMIC DNA]</scope>
    <source>
        <strain evidence="1">RU1</strain>
    </source>
</reference>
<gene>
    <name evidence="1" type="ORF">BROFUL_00418</name>
</gene>
<proteinExistence type="predicted"/>
<evidence type="ECO:0000313" key="1">
    <source>
        <dbReference type="EMBL" id="KKO20860.1"/>
    </source>
</evidence>
<protein>
    <submittedName>
        <fullName evidence="1">Uncharacterized protein</fullName>
    </submittedName>
</protein>
<evidence type="ECO:0000313" key="2">
    <source>
        <dbReference type="Proteomes" id="UP000034954"/>
    </source>
</evidence>
<dbReference type="Proteomes" id="UP000034954">
    <property type="component" value="Unassembled WGS sequence"/>
</dbReference>
<dbReference type="AlphaFoldDB" id="A0A0M2UZ09"/>
<name>A0A0M2UZ09_9BACT</name>
<keyword evidence="2" id="KW-1185">Reference proteome</keyword>
<comment type="caution">
    <text evidence="1">The sequence shown here is derived from an EMBL/GenBank/DDBJ whole genome shotgun (WGS) entry which is preliminary data.</text>
</comment>
<sequence>MYVFEALFLRTYTRISWEPVFVSKRTFSTEKCIITIIG</sequence>
<accession>A0A0M2UZ09</accession>
<dbReference type="EMBL" id="LAQJ01000056">
    <property type="protein sequence ID" value="KKO20860.1"/>
    <property type="molecule type" value="Genomic_DNA"/>
</dbReference>
<organism evidence="1 2">
    <name type="scientific">Candidatus Brocadia fulgida</name>
    <dbReference type="NCBI Taxonomy" id="380242"/>
    <lineage>
        <taxon>Bacteria</taxon>
        <taxon>Pseudomonadati</taxon>
        <taxon>Planctomycetota</taxon>
        <taxon>Candidatus Brocadiia</taxon>
        <taxon>Candidatus Brocadiales</taxon>
        <taxon>Candidatus Brocadiaceae</taxon>
        <taxon>Candidatus Brocadia</taxon>
    </lineage>
</organism>